<dbReference type="NCBIfam" id="TIGR01768">
    <property type="entry name" value="GGGP-family"/>
    <property type="match status" value="1"/>
</dbReference>
<feature type="binding site" evidence="9">
    <location>
        <position position="18"/>
    </location>
    <ligand>
        <name>Mg(2+)</name>
        <dbReference type="ChEBI" id="CHEBI:18420"/>
    </ligand>
</feature>
<evidence type="ECO:0000256" key="1">
    <source>
        <dbReference type="ARBA" id="ARBA00022516"/>
    </source>
</evidence>
<comment type="caution">
    <text evidence="10">The sequence shown here is derived from an EMBL/GenBank/DDBJ whole genome shotgun (WGS) entry which is preliminary data.</text>
</comment>
<evidence type="ECO:0000256" key="9">
    <source>
        <dbReference type="HAMAP-Rule" id="MF_00112"/>
    </source>
</evidence>
<evidence type="ECO:0000313" key="11">
    <source>
        <dbReference type="Proteomes" id="UP001161691"/>
    </source>
</evidence>
<keyword evidence="2 9" id="KW-0808">Transferase</keyword>
<dbReference type="PANTHER" id="PTHR40029:SF2">
    <property type="entry name" value="HEPTAPRENYLGLYCERYL PHOSPHATE SYNTHASE"/>
    <property type="match status" value="1"/>
</dbReference>
<comment type="cofactor">
    <cofactor evidence="9">
        <name>Mg(2+)</name>
        <dbReference type="ChEBI" id="CHEBI:18420"/>
    </cofactor>
</comment>
<feature type="binding site" evidence="9">
    <location>
        <position position="16"/>
    </location>
    <ligand>
        <name>sn-glycerol 1-phosphate</name>
        <dbReference type="ChEBI" id="CHEBI:57685"/>
    </ligand>
</feature>
<accession>A0ABT6TVQ4</accession>
<comment type="function">
    <text evidence="9">Prenyltransferase that catalyzes in vivo the transfer of the heptaprenyl moiety of heptaprenyl pyrophosphate (HepPP; 35 carbon atoms) to the C3 hydroxyl of sn-glycerol-1-phosphate (G1P), producing heptaprenylglyceryl phosphate (HepGP). This reaction is an ether-bond-formation step in the biosynthesis of archaea-type G1P-based membrane lipids found in Bacillales.</text>
</comment>
<keyword evidence="4 9" id="KW-0460">Magnesium</keyword>
<organism evidence="10 11">
    <name type="scientific">Cohnella hashimotonis</name>
    <dbReference type="NCBI Taxonomy" id="2826895"/>
    <lineage>
        <taxon>Bacteria</taxon>
        <taxon>Bacillati</taxon>
        <taxon>Bacillota</taxon>
        <taxon>Bacilli</taxon>
        <taxon>Bacillales</taxon>
        <taxon>Paenibacillaceae</taxon>
        <taxon>Cohnella</taxon>
    </lineage>
</organism>
<dbReference type="EMBL" id="JAGRPV010000002">
    <property type="protein sequence ID" value="MDI4650425.1"/>
    <property type="molecule type" value="Genomic_DNA"/>
</dbReference>
<dbReference type="Gene3D" id="3.20.20.390">
    <property type="entry name" value="FMN-linked oxidoreductases"/>
    <property type="match status" value="1"/>
</dbReference>
<evidence type="ECO:0000256" key="5">
    <source>
        <dbReference type="ARBA" id="ARBA00023098"/>
    </source>
</evidence>
<keyword evidence="1 9" id="KW-0444">Lipid biosynthesis</keyword>
<evidence type="ECO:0000256" key="7">
    <source>
        <dbReference type="ARBA" id="ARBA00023264"/>
    </source>
</evidence>
<evidence type="ECO:0000313" key="10">
    <source>
        <dbReference type="EMBL" id="MDI4650425.1"/>
    </source>
</evidence>
<proteinExistence type="inferred from homology"/>
<comment type="catalytic activity">
    <reaction evidence="8 9">
        <text>sn-glycerol 1-phosphate + all-trans-heptaprenyl diphosphate = 3-heptaprenyl-sn-glycero-1-phosphate + diphosphate</text>
        <dbReference type="Rhea" id="RHEA:33495"/>
        <dbReference type="ChEBI" id="CHEBI:33019"/>
        <dbReference type="ChEBI" id="CHEBI:57685"/>
        <dbReference type="ChEBI" id="CHEBI:58206"/>
        <dbReference type="ChEBI" id="CHEBI:64781"/>
        <dbReference type="EC" id="2.5.1.n9"/>
    </reaction>
</comment>
<dbReference type="CDD" id="cd02812">
    <property type="entry name" value="PcrB_like"/>
    <property type="match status" value="1"/>
</dbReference>
<dbReference type="PANTHER" id="PTHR40029">
    <property type="match status" value="1"/>
</dbReference>
<evidence type="ECO:0000256" key="2">
    <source>
        <dbReference type="ARBA" id="ARBA00022679"/>
    </source>
</evidence>
<comment type="pathway">
    <text evidence="9">Membrane lipid metabolism; glycerophospholipid metabolism.</text>
</comment>
<feature type="binding site" evidence="9">
    <location>
        <begin position="213"/>
        <end position="214"/>
    </location>
    <ligand>
        <name>sn-glycerol 1-phosphate</name>
        <dbReference type="ChEBI" id="CHEBI:57685"/>
    </ligand>
</feature>
<evidence type="ECO:0000256" key="6">
    <source>
        <dbReference type="ARBA" id="ARBA00023209"/>
    </source>
</evidence>
<protein>
    <recommendedName>
        <fullName evidence="9">Heptaprenylglyceryl phosphate synthase</fullName>
        <shortName evidence="9">HepGP synthase</shortName>
        <ecNumber evidence="9">2.5.1.n9</ecNumber>
    </recommendedName>
    <alternativeName>
        <fullName evidence="9">Glycerol-1-phosphate heptaprenyltransferase</fullName>
    </alternativeName>
</protein>
<dbReference type="NCBIfam" id="NF003199">
    <property type="entry name" value="PRK04169.1-3"/>
    <property type="match status" value="1"/>
</dbReference>
<dbReference type="InterPro" id="IPR038597">
    <property type="entry name" value="GGGP/HepGP_synthase_sf"/>
</dbReference>
<evidence type="ECO:0000256" key="4">
    <source>
        <dbReference type="ARBA" id="ARBA00022842"/>
    </source>
</evidence>
<evidence type="ECO:0000256" key="8">
    <source>
        <dbReference type="ARBA" id="ARBA00048318"/>
    </source>
</evidence>
<keyword evidence="6 9" id="KW-0594">Phospholipid biosynthesis</keyword>
<feature type="binding site" evidence="9">
    <location>
        <position position="44"/>
    </location>
    <ligand>
        <name>Mg(2+)</name>
        <dbReference type="ChEBI" id="CHEBI:18420"/>
    </ligand>
</feature>
<keyword evidence="5 9" id="KW-0443">Lipid metabolism</keyword>
<feature type="binding site" evidence="9">
    <location>
        <position position="193"/>
    </location>
    <ligand>
        <name>sn-glycerol 1-phosphate</name>
        <dbReference type="ChEBI" id="CHEBI:57685"/>
    </ligand>
</feature>
<dbReference type="EC" id="2.5.1.n9" evidence="9"/>
<dbReference type="GO" id="GO:0016740">
    <property type="term" value="F:transferase activity"/>
    <property type="evidence" value="ECO:0007669"/>
    <property type="project" value="UniProtKB-KW"/>
</dbReference>
<dbReference type="NCBIfam" id="NF003197">
    <property type="entry name" value="PRK04169.1-1"/>
    <property type="match status" value="1"/>
</dbReference>
<keyword evidence="11" id="KW-1185">Reference proteome</keyword>
<comment type="similarity">
    <text evidence="9">Belongs to the GGGP/HepGP synthase family. Group I subfamily.</text>
</comment>
<evidence type="ECO:0000256" key="3">
    <source>
        <dbReference type="ARBA" id="ARBA00022723"/>
    </source>
</evidence>
<name>A0ABT6TVQ4_9BACL</name>
<feature type="binding site" evidence="9">
    <location>
        <begin position="163"/>
        <end position="168"/>
    </location>
    <ligand>
        <name>sn-glycerol 1-phosphate</name>
        <dbReference type="ChEBI" id="CHEBI:57685"/>
    </ligand>
</feature>
<dbReference type="RefSeq" id="WP_282913271.1">
    <property type="nucleotide sequence ID" value="NZ_JAGRPV010000002.1"/>
</dbReference>
<dbReference type="InterPro" id="IPR039074">
    <property type="entry name" value="GGGP/HepGP_synthase_I"/>
</dbReference>
<dbReference type="InterPro" id="IPR008205">
    <property type="entry name" value="GGGP_HepGP_synthase"/>
</dbReference>
<dbReference type="SUPFAM" id="SSF51395">
    <property type="entry name" value="FMN-linked oxidoreductases"/>
    <property type="match status" value="1"/>
</dbReference>
<dbReference type="Pfam" id="PF01884">
    <property type="entry name" value="PcrB"/>
    <property type="match status" value="1"/>
</dbReference>
<dbReference type="HAMAP" id="MF_00112">
    <property type="entry name" value="GGGP_HepGP_synthase"/>
    <property type="match status" value="1"/>
</dbReference>
<sequence>MIAFSDMYAAWRHVFKLDPDREISEEALERVCLSGTDGILVGGSSGITYDNTVELLARIRRFEVPCALELTGADSAVPGFDGYFVPMVLNAKRTEWLVGRQVKALAEYGAFMPWELTAAQAYLILNGECTAAKVTEARTELSTDEVLAYSQLADRLWRVPVLYLEYSGAFGDMELVRKVREHLTQARLFYGGGIATPEQARAAAESAHTVVVGNVIYSDLHAALETVDAAKRAIGAEGTARDGVRSEANRRLP</sequence>
<dbReference type="Proteomes" id="UP001161691">
    <property type="component" value="Unassembled WGS sequence"/>
</dbReference>
<comment type="caution">
    <text evidence="9">Lacks conserved residue(s) required for the propagation of feature annotation.</text>
</comment>
<keyword evidence="3 9" id="KW-0479">Metal-binding</keyword>
<keyword evidence="7 9" id="KW-1208">Phospholipid metabolism</keyword>
<comment type="subunit">
    <text evidence="9">Homodimer.</text>
</comment>
<gene>
    <name evidence="9" type="primary">pcrB</name>
    <name evidence="10" type="ORF">KB449_36175</name>
</gene>
<reference evidence="10" key="1">
    <citation type="submission" date="2023-04" db="EMBL/GenBank/DDBJ databases">
        <title>Comparative genomic analysis of Cohnella hashimotonis sp. nov., isolated from the International Space Station.</title>
        <authorList>
            <person name="Venkateswaran K."/>
            <person name="Simpson A."/>
        </authorList>
    </citation>
    <scope>NUCLEOTIDE SEQUENCE</scope>
    <source>
        <strain evidence="10">F6_2S_P_1</strain>
    </source>
</reference>